<dbReference type="AlphaFoldDB" id="A0A6A3NY30"/>
<gene>
    <name evidence="1" type="ORF">PR001_g3944</name>
</gene>
<evidence type="ECO:0000313" key="1">
    <source>
        <dbReference type="EMBL" id="KAE9048114.1"/>
    </source>
</evidence>
<organism evidence="1 2">
    <name type="scientific">Phytophthora rubi</name>
    <dbReference type="NCBI Taxonomy" id="129364"/>
    <lineage>
        <taxon>Eukaryota</taxon>
        <taxon>Sar</taxon>
        <taxon>Stramenopiles</taxon>
        <taxon>Oomycota</taxon>
        <taxon>Peronosporomycetes</taxon>
        <taxon>Peronosporales</taxon>
        <taxon>Peronosporaceae</taxon>
        <taxon>Phytophthora</taxon>
    </lineage>
</organism>
<comment type="caution">
    <text evidence="1">The sequence shown here is derived from an EMBL/GenBank/DDBJ whole genome shotgun (WGS) entry which is preliminary data.</text>
</comment>
<reference evidence="1 2" key="1">
    <citation type="submission" date="2018-09" db="EMBL/GenBank/DDBJ databases">
        <title>Genomic investigation of the strawberry pathogen Phytophthora fragariae indicates pathogenicity is determined by transcriptional variation in three key races.</title>
        <authorList>
            <person name="Adams T.M."/>
            <person name="Armitage A.D."/>
            <person name="Sobczyk M.K."/>
            <person name="Bates H.J."/>
            <person name="Dunwell J.M."/>
            <person name="Nellist C.F."/>
            <person name="Harrison R.J."/>
        </authorList>
    </citation>
    <scope>NUCLEOTIDE SEQUENCE [LARGE SCALE GENOMIC DNA]</scope>
    <source>
        <strain evidence="1 2">SCRP249</strain>
    </source>
</reference>
<name>A0A6A3NY30_9STRA</name>
<proteinExistence type="predicted"/>
<dbReference type="EMBL" id="QXFV01000153">
    <property type="protein sequence ID" value="KAE9048114.1"/>
    <property type="molecule type" value="Genomic_DNA"/>
</dbReference>
<dbReference type="Proteomes" id="UP000429607">
    <property type="component" value="Unassembled WGS sequence"/>
</dbReference>
<protein>
    <submittedName>
        <fullName evidence="1">Uncharacterized protein</fullName>
    </submittedName>
</protein>
<sequence length="242" mass="27319">MQQQAAMNHNVMMAQAQAQAQVFQTRALPKKTANAPQYDGKLKDDLELYLFATEKFYSEFRDLMNANTSESVDMIFCNFGPVVRTFLREVSHSLTRVDGIRDPLTWALCKDRLRTRFRDEHVIPSFNGRLEQAQPPFPERLPKSRHLATPERLCQAPSHGGVVVQCAPSGCLPLRSIWALFHAHWTISHCPSSHQSCNGARIGQCPFQGKGMFSDVDHTDRCGPQELSVTHHDGYCVQVVLI</sequence>
<accession>A0A6A3NY30</accession>
<evidence type="ECO:0000313" key="2">
    <source>
        <dbReference type="Proteomes" id="UP000429607"/>
    </source>
</evidence>